<comment type="subcellular location">
    <subcellularLocation>
        <location evidence="1">Secreted</location>
    </subcellularLocation>
</comment>
<evidence type="ECO:0000256" key="1">
    <source>
        <dbReference type="ARBA" id="ARBA00004613"/>
    </source>
</evidence>
<comment type="caution">
    <text evidence="11">The sequence shown here is derived from an EMBL/GenBank/DDBJ whole genome shotgun (WGS) entry which is preliminary data.</text>
</comment>
<dbReference type="PANTHER" id="PTHR38050">
    <property type="match status" value="1"/>
</dbReference>
<feature type="region of interest" description="Disordered" evidence="10">
    <location>
        <begin position="1"/>
        <end position="31"/>
    </location>
</feature>
<keyword evidence="4" id="KW-0858">Xylan degradation</keyword>
<dbReference type="AlphaFoldDB" id="A0A9N8HAG1"/>
<dbReference type="InterPro" id="IPR029058">
    <property type="entry name" value="AB_hydrolase_fold"/>
</dbReference>
<evidence type="ECO:0000256" key="10">
    <source>
        <dbReference type="SAM" id="MobiDB-lite"/>
    </source>
</evidence>
<sequence length="362" mass="40529">MENDTSSENDSENDSPAKKPRKLNNQPVCSNLSSRRHSAFDVITLRRQGRMNRVYRIHTPPQYNSNRPHKVALAFHGWGETSLSYTDPDWLQAADDNNYILVMPEGIQQSWRFPGSADGVGRDGESITICDFRSNGPDYCYDGCACRTRCGWTQCVDDDVQFVADLLDDLSRHICVDTTRIYSTGISNGAMLTWTLGQDARTAPRLAGLAPMIGTPHPDYAVGKATSGRLPVIGIYGKRDDVVPPGGYQESQVEDTAGYYWIPPHRLHSRWAADHGCPVRSANGRAPISYGTGSTNLQGFTVSCRSHCPNGENQVPYSVDCRADMGHETPVWMMHVALRFFEQHFIQQQRQQQRNRNGNLFD</sequence>
<keyword evidence="7" id="KW-0119">Carbohydrate metabolism</keyword>
<evidence type="ECO:0000256" key="8">
    <source>
        <dbReference type="ARBA" id="ARBA00023326"/>
    </source>
</evidence>
<protein>
    <submittedName>
        <fullName evidence="11">Esterase PHB depolymerase</fullName>
    </submittedName>
</protein>
<comment type="function">
    <text evidence="9">Involved in degradation of plant cell walls. Hydrolyzes the feruloyl-arabinose ester bond in arabinoxylans, and the feruloyl-galactose ester bond in pectin. Active against paranitrophenyl-acetate, methyl ferulate and wheat arabinoxylan.</text>
</comment>
<reference evidence="11" key="1">
    <citation type="submission" date="2020-06" db="EMBL/GenBank/DDBJ databases">
        <authorList>
            <consortium name="Plant Systems Biology data submission"/>
        </authorList>
    </citation>
    <scope>NUCLEOTIDE SEQUENCE</scope>
    <source>
        <strain evidence="11">D6</strain>
    </source>
</reference>
<evidence type="ECO:0000256" key="2">
    <source>
        <dbReference type="ARBA" id="ARBA00010278"/>
    </source>
</evidence>
<keyword evidence="8" id="KW-0624">Polysaccharide degradation</keyword>
<evidence type="ECO:0000256" key="9">
    <source>
        <dbReference type="ARBA" id="ARBA00025250"/>
    </source>
</evidence>
<proteinExistence type="inferred from homology"/>
<evidence type="ECO:0000313" key="11">
    <source>
        <dbReference type="EMBL" id="CAB9505707.1"/>
    </source>
</evidence>
<keyword evidence="5" id="KW-0732">Signal</keyword>
<evidence type="ECO:0000313" key="12">
    <source>
        <dbReference type="Proteomes" id="UP001153069"/>
    </source>
</evidence>
<dbReference type="OrthoDB" id="424610at2759"/>
<dbReference type="Gene3D" id="3.40.50.1820">
    <property type="entry name" value="alpha/beta hydrolase"/>
    <property type="match status" value="1"/>
</dbReference>
<dbReference type="EMBL" id="CAICTM010000239">
    <property type="protein sequence ID" value="CAB9505707.1"/>
    <property type="molecule type" value="Genomic_DNA"/>
</dbReference>
<evidence type="ECO:0000256" key="3">
    <source>
        <dbReference type="ARBA" id="ARBA00022525"/>
    </source>
</evidence>
<dbReference type="PANTHER" id="PTHR38050:SF1">
    <property type="entry name" value="FERULOYL ESTERASE C"/>
    <property type="match status" value="1"/>
</dbReference>
<dbReference type="Proteomes" id="UP001153069">
    <property type="component" value="Unassembled WGS sequence"/>
</dbReference>
<name>A0A9N8HAG1_9STRA</name>
<keyword evidence="6" id="KW-0378">Hydrolase</keyword>
<keyword evidence="3" id="KW-0964">Secreted</keyword>
<evidence type="ECO:0000256" key="7">
    <source>
        <dbReference type="ARBA" id="ARBA00023277"/>
    </source>
</evidence>
<feature type="compositionally biased region" description="Acidic residues" evidence="10">
    <location>
        <begin position="1"/>
        <end position="13"/>
    </location>
</feature>
<dbReference type="GO" id="GO:0030600">
    <property type="term" value="F:feruloyl esterase activity"/>
    <property type="evidence" value="ECO:0007669"/>
    <property type="project" value="InterPro"/>
</dbReference>
<evidence type="ECO:0000256" key="6">
    <source>
        <dbReference type="ARBA" id="ARBA00022801"/>
    </source>
</evidence>
<dbReference type="GO" id="GO:0005576">
    <property type="term" value="C:extracellular region"/>
    <property type="evidence" value="ECO:0007669"/>
    <property type="project" value="UniProtKB-SubCell"/>
</dbReference>
<gene>
    <name evidence="11" type="ORF">SEMRO_240_G096200.1</name>
</gene>
<evidence type="ECO:0000256" key="5">
    <source>
        <dbReference type="ARBA" id="ARBA00022729"/>
    </source>
</evidence>
<organism evidence="11 12">
    <name type="scientific">Seminavis robusta</name>
    <dbReference type="NCBI Taxonomy" id="568900"/>
    <lineage>
        <taxon>Eukaryota</taxon>
        <taxon>Sar</taxon>
        <taxon>Stramenopiles</taxon>
        <taxon>Ochrophyta</taxon>
        <taxon>Bacillariophyta</taxon>
        <taxon>Bacillariophyceae</taxon>
        <taxon>Bacillariophycidae</taxon>
        <taxon>Naviculales</taxon>
        <taxon>Naviculaceae</taxon>
        <taxon>Seminavis</taxon>
    </lineage>
</organism>
<comment type="similarity">
    <text evidence="2">Belongs to the faeC family.</text>
</comment>
<keyword evidence="12" id="KW-1185">Reference proteome</keyword>
<evidence type="ECO:0000256" key="4">
    <source>
        <dbReference type="ARBA" id="ARBA00022651"/>
    </source>
</evidence>
<dbReference type="SUPFAM" id="SSF53474">
    <property type="entry name" value="alpha/beta-Hydrolases"/>
    <property type="match status" value="1"/>
</dbReference>
<dbReference type="GO" id="GO:0045493">
    <property type="term" value="P:xylan catabolic process"/>
    <property type="evidence" value="ECO:0007669"/>
    <property type="project" value="UniProtKB-KW"/>
</dbReference>
<dbReference type="InterPro" id="IPR043595">
    <property type="entry name" value="FaeB/C/D"/>
</dbReference>
<accession>A0A9N8HAG1</accession>